<organism evidence="1 2">
    <name type="scientific">Patellaria atrata CBS 101060</name>
    <dbReference type="NCBI Taxonomy" id="1346257"/>
    <lineage>
        <taxon>Eukaryota</taxon>
        <taxon>Fungi</taxon>
        <taxon>Dikarya</taxon>
        <taxon>Ascomycota</taxon>
        <taxon>Pezizomycotina</taxon>
        <taxon>Dothideomycetes</taxon>
        <taxon>Dothideomycetes incertae sedis</taxon>
        <taxon>Patellariales</taxon>
        <taxon>Patellariaceae</taxon>
        <taxon>Patellaria</taxon>
    </lineage>
</organism>
<name>A0A9P4SAW1_9PEZI</name>
<dbReference type="EMBL" id="MU006095">
    <property type="protein sequence ID" value="KAF2839256.1"/>
    <property type="molecule type" value="Genomic_DNA"/>
</dbReference>
<dbReference type="PANTHER" id="PTHR31904">
    <property type="entry name" value="BYPASS OF STOP CODON PROTEIN 5-RELATED"/>
    <property type="match status" value="1"/>
</dbReference>
<dbReference type="InterPro" id="IPR014752">
    <property type="entry name" value="Arrestin-like_C"/>
</dbReference>
<proteinExistence type="predicted"/>
<keyword evidence="2" id="KW-1185">Reference proteome</keyword>
<dbReference type="InterPro" id="IPR039634">
    <property type="entry name" value="Bul1-like"/>
</dbReference>
<sequence>MSSSMSFTAVSTATRATNIAYKVRNMTTVCRPTIEIKLNAGSRSTGLHGSYITSYSTMDKIEGTVSITAQIDTRFEDIEIAFIGVEKTFVDHISSAAAVTGRTDASHQFLKLVQPIEESSLPQPRIIEAGRTYNLPFTFVAPSQLLPKSCNHKIVSNQVQHAHLQLPPSFGDPEISGFGGTLLDDMAPQMAKIAYAVYVKVTQVREIDGAEVLLADRAKKIRVKPVFEEQPPLNIPSDDPEFRLREEKTIRKGLLKSKLGKLVMEAVQPKPFHLPAFTTDSHFEPVTTTARVSLRFDPTDERAQPPQLGSLSSKLKVSTFFATSPRRDFPKRAQILIDMSAGHHSETVQLSSRCVASVRWVKHGPGASAEALARRDSGFSEDAGNNGFPSPSKDFKGSTFYTAEIIVPMTLPRNKNVVPTFHSCLVSRQYSINLHLSSLVTGALGSGMKLKVPVQVSAEGSTSGRERRESLAQVQQAQQEAHEVFQSRSVAPPPEHYMGTSVGVLAPPPEYEVFATQGSRSVSVIG</sequence>
<reference evidence="1" key="1">
    <citation type="journal article" date="2020" name="Stud. Mycol.">
        <title>101 Dothideomycetes genomes: a test case for predicting lifestyles and emergence of pathogens.</title>
        <authorList>
            <person name="Haridas S."/>
            <person name="Albert R."/>
            <person name="Binder M."/>
            <person name="Bloem J."/>
            <person name="Labutti K."/>
            <person name="Salamov A."/>
            <person name="Andreopoulos B."/>
            <person name="Baker S."/>
            <person name="Barry K."/>
            <person name="Bills G."/>
            <person name="Bluhm B."/>
            <person name="Cannon C."/>
            <person name="Castanera R."/>
            <person name="Culley D."/>
            <person name="Daum C."/>
            <person name="Ezra D."/>
            <person name="Gonzalez J."/>
            <person name="Henrissat B."/>
            <person name="Kuo A."/>
            <person name="Liang C."/>
            <person name="Lipzen A."/>
            <person name="Lutzoni F."/>
            <person name="Magnuson J."/>
            <person name="Mondo S."/>
            <person name="Nolan M."/>
            <person name="Ohm R."/>
            <person name="Pangilinan J."/>
            <person name="Park H.-J."/>
            <person name="Ramirez L."/>
            <person name="Alfaro M."/>
            <person name="Sun H."/>
            <person name="Tritt A."/>
            <person name="Yoshinaga Y."/>
            <person name="Zwiers L.-H."/>
            <person name="Turgeon B."/>
            <person name="Goodwin S."/>
            <person name="Spatafora J."/>
            <person name="Crous P."/>
            <person name="Grigoriev I."/>
        </authorList>
    </citation>
    <scope>NUCLEOTIDE SEQUENCE</scope>
    <source>
        <strain evidence="1">CBS 101060</strain>
    </source>
</reference>
<dbReference type="PANTHER" id="PTHR31904:SF1">
    <property type="entry name" value="BYPASS OF STOP CODON PROTEIN 5-RELATED"/>
    <property type="match status" value="1"/>
</dbReference>
<dbReference type="Proteomes" id="UP000799429">
    <property type="component" value="Unassembled WGS sequence"/>
</dbReference>
<dbReference type="Gene3D" id="2.60.40.640">
    <property type="match status" value="1"/>
</dbReference>
<accession>A0A9P4SAW1</accession>
<protein>
    <submittedName>
        <fullName evidence="1">Arrestin</fullName>
    </submittedName>
</protein>
<dbReference type="AlphaFoldDB" id="A0A9P4SAW1"/>
<dbReference type="OrthoDB" id="2283785at2759"/>
<evidence type="ECO:0000313" key="2">
    <source>
        <dbReference type="Proteomes" id="UP000799429"/>
    </source>
</evidence>
<comment type="caution">
    <text evidence="1">The sequence shown here is derived from an EMBL/GenBank/DDBJ whole genome shotgun (WGS) entry which is preliminary data.</text>
</comment>
<evidence type="ECO:0000313" key="1">
    <source>
        <dbReference type="EMBL" id="KAF2839256.1"/>
    </source>
</evidence>
<gene>
    <name evidence="1" type="ORF">M501DRAFT_934245</name>
</gene>